<accession>A0A9W6CW40</accession>
<keyword evidence="3" id="KW-1185">Reference proteome</keyword>
<evidence type="ECO:0000313" key="2">
    <source>
        <dbReference type="EMBL" id="GLI27874.1"/>
    </source>
</evidence>
<dbReference type="Proteomes" id="UP001144396">
    <property type="component" value="Unassembled WGS sequence"/>
</dbReference>
<sequence>MCGTFGATVMRMRDLAMDLSRFGGLATQPQLRRLGHSERAIREAVAAGSAWRVGRSWLANARAEAEAVRAVALRGVLGGESALRSHGVWVTHETGLCVVSPRSASRLPSTRAGEYRIRVERIARDGERRWRVDVGTALVQALPRFRTRYEAIATLDSALHARRIDRRRLEVVAAGMPRRIRRLLPHLDPRAESGLESILRLAALERGWSVRSQVRIAGVGRVDLVIDGWLVIEADGARWHDDPADAARDRERNAALVRRGYRWHRFGHAQVVHDLDGCLEVIAALLAHGRPAR</sequence>
<dbReference type="InterPro" id="IPR011335">
    <property type="entry name" value="Restrct_endonuc-II-like"/>
</dbReference>
<reference evidence="2" key="1">
    <citation type="submission" date="2022-12" db="EMBL/GenBank/DDBJ databases">
        <title>Reference genome sequencing for broad-spectrum identification of bacterial and archaeal isolates by mass spectrometry.</title>
        <authorList>
            <person name="Sekiguchi Y."/>
            <person name="Tourlousse D.M."/>
        </authorList>
    </citation>
    <scope>NUCLEOTIDE SEQUENCE</scope>
    <source>
        <strain evidence="2">14</strain>
    </source>
</reference>
<evidence type="ECO:0000259" key="1">
    <source>
        <dbReference type="Pfam" id="PF18741"/>
    </source>
</evidence>
<evidence type="ECO:0000313" key="3">
    <source>
        <dbReference type="Proteomes" id="UP001144396"/>
    </source>
</evidence>
<gene>
    <name evidence="2" type="ORF">ARHIZOSPH14_21160</name>
</gene>
<proteinExistence type="predicted"/>
<organism evidence="2 3">
    <name type="scientific">Agromyces rhizosphaerae</name>
    <dbReference type="NCBI Taxonomy" id="88374"/>
    <lineage>
        <taxon>Bacteria</taxon>
        <taxon>Bacillati</taxon>
        <taxon>Actinomycetota</taxon>
        <taxon>Actinomycetes</taxon>
        <taxon>Micrococcales</taxon>
        <taxon>Microbacteriaceae</taxon>
        <taxon>Agromyces</taxon>
    </lineage>
</organism>
<protein>
    <recommendedName>
        <fullName evidence="1">Restriction endonuclease type II-like domain-containing protein</fullName>
    </recommendedName>
</protein>
<dbReference type="AlphaFoldDB" id="A0A9W6CW40"/>
<dbReference type="Pfam" id="PF18741">
    <property type="entry name" value="MTES_1575"/>
    <property type="match status" value="1"/>
</dbReference>
<dbReference type="EMBL" id="BSDP01000001">
    <property type="protein sequence ID" value="GLI27874.1"/>
    <property type="molecule type" value="Genomic_DNA"/>
</dbReference>
<feature type="domain" description="Restriction endonuclease type II-like" evidence="1">
    <location>
        <begin position="205"/>
        <end position="284"/>
    </location>
</feature>
<comment type="caution">
    <text evidence="2">The sequence shown here is derived from an EMBL/GenBank/DDBJ whole genome shotgun (WGS) entry which is preliminary data.</text>
</comment>
<name>A0A9W6CW40_9MICO</name>
<dbReference type="Gene3D" id="3.40.960.10">
    <property type="entry name" value="VSR Endonuclease"/>
    <property type="match status" value="1"/>
</dbReference>
<dbReference type="SUPFAM" id="SSF52980">
    <property type="entry name" value="Restriction endonuclease-like"/>
    <property type="match status" value="1"/>
</dbReference>
<dbReference type="InterPro" id="IPR049468">
    <property type="entry name" value="Restrct_endonuc-II-like_dom"/>
</dbReference>